<dbReference type="Proteomes" id="UP000299102">
    <property type="component" value="Unassembled WGS sequence"/>
</dbReference>
<feature type="compositionally biased region" description="Basic and acidic residues" evidence="1">
    <location>
        <begin position="51"/>
        <end position="60"/>
    </location>
</feature>
<reference evidence="2 3" key="1">
    <citation type="journal article" date="2019" name="Commun. Biol.">
        <title>The bagworm genome reveals a unique fibroin gene that provides high tensile strength.</title>
        <authorList>
            <person name="Kono N."/>
            <person name="Nakamura H."/>
            <person name="Ohtoshi R."/>
            <person name="Tomita M."/>
            <person name="Numata K."/>
            <person name="Arakawa K."/>
        </authorList>
    </citation>
    <scope>NUCLEOTIDE SEQUENCE [LARGE SCALE GENOMIC DNA]</scope>
</reference>
<accession>A0A4C1TDU7</accession>
<evidence type="ECO:0000256" key="1">
    <source>
        <dbReference type="SAM" id="MobiDB-lite"/>
    </source>
</evidence>
<feature type="region of interest" description="Disordered" evidence="1">
    <location>
        <begin position="1"/>
        <end position="75"/>
    </location>
</feature>
<comment type="caution">
    <text evidence="2">The sequence shown here is derived from an EMBL/GenBank/DDBJ whole genome shotgun (WGS) entry which is preliminary data.</text>
</comment>
<feature type="compositionally biased region" description="Basic residues" evidence="1">
    <location>
        <begin position="11"/>
        <end position="21"/>
    </location>
</feature>
<evidence type="ECO:0000313" key="2">
    <source>
        <dbReference type="EMBL" id="GBP11740.1"/>
    </source>
</evidence>
<evidence type="ECO:0000313" key="3">
    <source>
        <dbReference type="Proteomes" id="UP000299102"/>
    </source>
</evidence>
<name>A0A4C1TDU7_EUMVA</name>
<sequence>MFTHNIVHTRSQAHRGRRRAPRRDSPEGSHGAPRAARAAYGGRAVGRRRPHEPPRKETKGGDYTGTHSISLSHTA</sequence>
<organism evidence="2 3">
    <name type="scientific">Eumeta variegata</name>
    <name type="common">Bagworm moth</name>
    <name type="synonym">Eumeta japonica</name>
    <dbReference type="NCBI Taxonomy" id="151549"/>
    <lineage>
        <taxon>Eukaryota</taxon>
        <taxon>Metazoa</taxon>
        <taxon>Ecdysozoa</taxon>
        <taxon>Arthropoda</taxon>
        <taxon>Hexapoda</taxon>
        <taxon>Insecta</taxon>
        <taxon>Pterygota</taxon>
        <taxon>Neoptera</taxon>
        <taxon>Endopterygota</taxon>
        <taxon>Lepidoptera</taxon>
        <taxon>Glossata</taxon>
        <taxon>Ditrysia</taxon>
        <taxon>Tineoidea</taxon>
        <taxon>Psychidae</taxon>
        <taxon>Oiketicinae</taxon>
        <taxon>Eumeta</taxon>
    </lineage>
</organism>
<proteinExistence type="predicted"/>
<gene>
    <name evidence="2" type="ORF">EVAR_77847_1</name>
</gene>
<dbReference type="EMBL" id="BGZK01000047">
    <property type="protein sequence ID" value="GBP11740.1"/>
    <property type="molecule type" value="Genomic_DNA"/>
</dbReference>
<feature type="compositionally biased region" description="Low complexity" evidence="1">
    <location>
        <begin position="31"/>
        <end position="42"/>
    </location>
</feature>
<protein>
    <submittedName>
        <fullName evidence="2">Uncharacterized protein</fullName>
    </submittedName>
</protein>
<keyword evidence="3" id="KW-1185">Reference proteome</keyword>
<dbReference type="AlphaFoldDB" id="A0A4C1TDU7"/>
<feature type="compositionally biased region" description="Polar residues" evidence="1">
    <location>
        <begin position="65"/>
        <end position="75"/>
    </location>
</feature>